<feature type="domain" description="N-acetyltransferase" evidence="1">
    <location>
        <begin position="8"/>
        <end position="167"/>
    </location>
</feature>
<dbReference type="SUPFAM" id="SSF55729">
    <property type="entry name" value="Acyl-CoA N-acyltransferases (Nat)"/>
    <property type="match status" value="1"/>
</dbReference>
<dbReference type="Pfam" id="PF13302">
    <property type="entry name" value="Acetyltransf_3"/>
    <property type="match status" value="1"/>
</dbReference>
<dbReference type="RefSeq" id="WP_114097877.1">
    <property type="nucleotide sequence ID" value="NZ_JPWI01000005.1"/>
</dbReference>
<evidence type="ECO:0000259" key="1">
    <source>
        <dbReference type="PROSITE" id="PS51186"/>
    </source>
</evidence>
<evidence type="ECO:0000313" key="2">
    <source>
        <dbReference type="EMBL" id="RCK46130.1"/>
    </source>
</evidence>
<dbReference type="PANTHER" id="PTHR43792:SF1">
    <property type="entry name" value="N-ACETYLTRANSFERASE DOMAIN-CONTAINING PROTEIN"/>
    <property type="match status" value="1"/>
</dbReference>
<dbReference type="PROSITE" id="PS51186">
    <property type="entry name" value="GNAT"/>
    <property type="match status" value="1"/>
</dbReference>
<dbReference type="AlphaFoldDB" id="A0A367WZE9"/>
<sequence>MQFETNRLILRPRTMDDFDACLAMDRARGVVDFIAGPWDDPDQHRAFIRDRINQDYGVGLGYWSIFAKSDPARFMGWILLIPEDAVGPDIEIGWRLHPDYWGRGIAYEAARTVMDHGLGHLELSRIVAAIDPDNTASRKLAARLGMVETGLRDEYVLHEITLERYRQMQSEKPAGSAR</sequence>
<gene>
    <name evidence="2" type="ORF">TH30_09900</name>
</gene>
<name>A0A367WZE9_9PROT</name>
<dbReference type="EMBL" id="JPWI01000005">
    <property type="protein sequence ID" value="RCK46130.1"/>
    <property type="molecule type" value="Genomic_DNA"/>
</dbReference>
<reference evidence="2 3" key="1">
    <citation type="submission" date="2014-07" db="EMBL/GenBank/DDBJ databases">
        <title>Draft genome sequence of Thalassospira profundimaris PR54-5.</title>
        <authorList>
            <person name="Lai Q."/>
            <person name="Shao Z."/>
        </authorList>
    </citation>
    <scope>NUCLEOTIDE SEQUENCE [LARGE SCALE GENOMIC DNA]</scope>
    <source>
        <strain evidence="2 3">PR54-5</strain>
    </source>
</reference>
<dbReference type="InterPro" id="IPR051531">
    <property type="entry name" value="N-acetyltransferase"/>
</dbReference>
<dbReference type="InterPro" id="IPR000182">
    <property type="entry name" value="GNAT_dom"/>
</dbReference>
<dbReference type="PANTHER" id="PTHR43792">
    <property type="entry name" value="GNAT FAMILY, PUTATIVE (AFU_ORTHOLOGUE AFUA_3G00765)-RELATED-RELATED"/>
    <property type="match status" value="1"/>
</dbReference>
<protein>
    <submittedName>
        <fullName evidence="2">GNAT family acetyltransferase</fullName>
    </submittedName>
</protein>
<proteinExistence type="predicted"/>
<evidence type="ECO:0000313" key="3">
    <source>
        <dbReference type="Proteomes" id="UP000252255"/>
    </source>
</evidence>
<dbReference type="Gene3D" id="3.40.630.30">
    <property type="match status" value="1"/>
</dbReference>
<dbReference type="Proteomes" id="UP000252255">
    <property type="component" value="Unassembled WGS sequence"/>
</dbReference>
<dbReference type="OrthoDB" id="6293260at2"/>
<comment type="caution">
    <text evidence="2">The sequence shown here is derived from an EMBL/GenBank/DDBJ whole genome shotgun (WGS) entry which is preliminary data.</text>
</comment>
<organism evidence="2 3">
    <name type="scientific">Thalassospira profundimaris</name>
    <dbReference type="NCBI Taxonomy" id="502049"/>
    <lineage>
        <taxon>Bacteria</taxon>
        <taxon>Pseudomonadati</taxon>
        <taxon>Pseudomonadota</taxon>
        <taxon>Alphaproteobacteria</taxon>
        <taxon>Rhodospirillales</taxon>
        <taxon>Thalassospiraceae</taxon>
        <taxon>Thalassospira</taxon>
    </lineage>
</organism>
<dbReference type="GO" id="GO:0016747">
    <property type="term" value="F:acyltransferase activity, transferring groups other than amino-acyl groups"/>
    <property type="evidence" value="ECO:0007669"/>
    <property type="project" value="InterPro"/>
</dbReference>
<keyword evidence="2" id="KW-0808">Transferase</keyword>
<accession>A0A367WZE9</accession>
<dbReference type="InterPro" id="IPR016181">
    <property type="entry name" value="Acyl_CoA_acyltransferase"/>
</dbReference>